<keyword evidence="2" id="KW-1277">Toxin-antitoxin system</keyword>
<evidence type="ECO:0000256" key="5">
    <source>
        <dbReference type="ARBA" id="ARBA00049880"/>
    </source>
</evidence>
<keyword evidence="4" id="KW-0012">Acyltransferase</keyword>
<dbReference type="Pfam" id="PF00583">
    <property type="entry name" value="Acetyltransf_1"/>
    <property type="match status" value="1"/>
</dbReference>
<evidence type="ECO:0000259" key="6">
    <source>
        <dbReference type="Pfam" id="PF00583"/>
    </source>
</evidence>
<keyword evidence="8" id="KW-1185">Reference proteome</keyword>
<feature type="domain" description="N-acetyltransferase" evidence="6">
    <location>
        <begin position="44"/>
        <end position="145"/>
    </location>
</feature>
<dbReference type="Proteomes" id="UP001549047">
    <property type="component" value="Unassembled WGS sequence"/>
</dbReference>
<reference evidence="7 8" key="1">
    <citation type="submission" date="2024-06" db="EMBL/GenBank/DDBJ databases">
        <title>Genomic Encyclopedia of Type Strains, Phase IV (KMG-IV): sequencing the most valuable type-strain genomes for metagenomic binning, comparative biology and taxonomic classification.</title>
        <authorList>
            <person name="Goeker M."/>
        </authorList>
    </citation>
    <scope>NUCLEOTIDE SEQUENCE [LARGE SCALE GENOMIC DNA]</scope>
    <source>
        <strain evidence="7 8">DSM 29780</strain>
    </source>
</reference>
<dbReference type="PANTHER" id="PTHR36449:SF1">
    <property type="entry name" value="ACETYLTRANSFERASE"/>
    <property type="match status" value="1"/>
</dbReference>
<name>A0ABV2IZ29_9HYPH</name>
<evidence type="ECO:0000256" key="2">
    <source>
        <dbReference type="ARBA" id="ARBA00022649"/>
    </source>
</evidence>
<dbReference type="InterPro" id="IPR016181">
    <property type="entry name" value="Acyl_CoA_acyltransferase"/>
</dbReference>
<evidence type="ECO:0000313" key="8">
    <source>
        <dbReference type="Proteomes" id="UP001549047"/>
    </source>
</evidence>
<dbReference type="InterPro" id="IPR000182">
    <property type="entry name" value="GNAT_dom"/>
</dbReference>
<dbReference type="SUPFAM" id="SSF55729">
    <property type="entry name" value="Acyl-CoA N-acyltransferases (Nat)"/>
    <property type="match status" value="1"/>
</dbReference>
<dbReference type="Gene3D" id="3.40.630.30">
    <property type="match status" value="1"/>
</dbReference>
<evidence type="ECO:0000256" key="1">
    <source>
        <dbReference type="ARBA" id="ARBA00022491"/>
    </source>
</evidence>
<comment type="caution">
    <text evidence="7">The sequence shown here is derived from an EMBL/GenBank/DDBJ whole genome shotgun (WGS) entry which is preliminary data.</text>
</comment>
<evidence type="ECO:0000256" key="4">
    <source>
        <dbReference type="ARBA" id="ARBA00023315"/>
    </source>
</evidence>
<evidence type="ECO:0000313" key="7">
    <source>
        <dbReference type="EMBL" id="MET3613346.1"/>
    </source>
</evidence>
<evidence type="ECO:0000256" key="3">
    <source>
        <dbReference type="ARBA" id="ARBA00022679"/>
    </source>
</evidence>
<accession>A0ABV2IZ29</accession>
<dbReference type="EMBL" id="JBEPMB010000001">
    <property type="protein sequence ID" value="MET3613346.1"/>
    <property type="molecule type" value="Genomic_DNA"/>
</dbReference>
<proteinExistence type="predicted"/>
<sequence>MAAPYVIEELSAAHDRSSFASGVAPLDHYLRTQARQDMKRRVSACYVSCLAGDSAVAGFYTLSAGEVLLHDLPEEIARRLPRYPVVPVARIGRLATDVRHQRKGLGAALLWDAMTRTHRSGLGVYATIVDAKDAAAAAFYCHHGFIPFVTKPLQLFMPLATIEGL</sequence>
<keyword evidence="1" id="KW-0678">Repressor</keyword>
<gene>
    <name evidence="7" type="ORF">ABID16_001651</name>
</gene>
<organism evidence="7 8">
    <name type="scientific">Rhizobium aquaticum</name>
    <dbReference type="NCBI Taxonomy" id="1549636"/>
    <lineage>
        <taxon>Bacteria</taxon>
        <taxon>Pseudomonadati</taxon>
        <taxon>Pseudomonadota</taxon>
        <taxon>Alphaproteobacteria</taxon>
        <taxon>Hyphomicrobiales</taxon>
        <taxon>Rhizobiaceae</taxon>
        <taxon>Rhizobium/Agrobacterium group</taxon>
        <taxon>Rhizobium</taxon>
    </lineage>
</organism>
<protein>
    <submittedName>
        <fullName evidence="7">GNAT superfamily N-acetyltransferase</fullName>
    </submittedName>
</protein>
<dbReference type="RefSeq" id="WP_354555824.1">
    <property type="nucleotide sequence ID" value="NZ_JBEPMB010000001.1"/>
</dbReference>
<dbReference type="PANTHER" id="PTHR36449">
    <property type="entry name" value="ACETYLTRANSFERASE-RELATED"/>
    <property type="match status" value="1"/>
</dbReference>
<keyword evidence="3" id="KW-0808">Transferase</keyword>
<comment type="catalytic activity">
    <reaction evidence="5">
        <text>glycyl-tRNA(Gly) + acetyl-CoA = N-acetylglycyl-tRNA(Gly) + CoA + H(+)</text>
        <dbReference type="Rhea" id="RHEA:81867"/>
        <dbReference type="Rhea" id="RHEA-COMP:9683"/>
        <dbReference type="Rhea" id="RHEA-COMP:19766"/>
        <dbReference type="ChEBI" id="CHEBI:15378"/>
        <dbReference type="ChEBI" id="CHEBI:57287"/>
        <dbReference type="ChEBI" id="CHEBI:57288"/>
        <dbReference type="ChEBI" id="CHEBI:78522"/>
        <dbReference type="ChEBI" id="CHEBI:232036"/>
    </reaction>
</comment>